<accession>A0A1H9TYU7</accession>
<dbReference type="EMBL" id="FOHA01000018">
    <property type="protein sequence ID" value="SES02181.1"/>
    <property type="molecule type" value="Genomic_DNA"/>
</dbReference>
<sequence length="64" mass="7684">MLSTEKRDDNMKRYVVKRVEIKDSEAQSQAFDLAKDLNCVVEIEDEPNKEISYPYWEELVQYRP</sequence>
<proteinExistence type="predicted"/>
<gene>
    <name evidence="1" type="ORF">SAMN04488559_11816</name>
</gene>
<evidence type="ECO:0000313" key="1">
    <source>
        <dbReference type="EMBL" id="SES02181.1"/>
    </source>
</evidence>
<name>A0A1H9TYU7_9LACT</name>
<dbReference type="AlphaFoldDB" id="A0A1H9TYU7"/>
<keyword evidence="2" id="KW-1185">Reference proteome</keyword>
<dbReference type="Proteomes" id="UP000198948">
    <property type="component" value="Unassembled WGS sequence"/>
</dbReference>
<evidence type="ECO:0000313" key="2">
    <source>
        <dbReference type="Proteomes" id="UP000198948"/>
    </source>
</evidence>
<reference evidence="1 2" key="1">
    <citation type="submission" date="2016-10" db="EMBL/GenBank/DDBJ databases">
        <authorList>
            <person name="de Groot N.N."/>
        </authorList>
    </citation>
    <scope>NUCLEOTIDE SEQUENCE [LARGE SCALE GENOMIC DNA]</scope>
    <source>
        <strain evidence="1 2">DSM 13760</strain>
    </source>
</reference>
<protein>
    <submittedName>
        <fullName evidence="1">Uncharacterized protein</fullName>
    </submittedName>
</protein>
<organism evidence="1 2">
    <name type="scientific">Isobaculum melis</name>
    <dbReference type="NCBI Taxonomy" id="142588"/>
    <lineage>
        <taxon>Bacteria</taxon>
        <taxon>Bacillati</taxon>
        <taxon>Bacillota</taxon>
        <taxon>Bacilli</taxon>
        <taxon>Lactobacillales</taxon>
        <taxon>Carnobacteriaceae</taxon>
        <taxon>Isobaculum</taxon>
    </lineage>
</organism>